<name>A0A177ATF6_9BILA</name>
<feature type="compositionally biased region" description="Polar residues" evidence="1">
    <location>
        <begin position="130"/>
        <end position="150"/>
    </location>
</feature>
<comment type="caution">
    <text evidence="2">The sequence shown here is derived from an EMBL/GenBank/DDBJ whole genome shotgun (WGS) entry which is preliminary data.</text>
</comment>
<organism evidence="2 3">
    <name type="scientific">Intoshia linei</name>
    <dbReference type="NCBI Taxonomy" id="1819745"/>
    <lineage>
        <taxon>Eukaryota</taxon>
        <taxon>Metazoa</taxon>
        <taxon>Spiralia</taxon>
        <taxon>Lophotrochozoa</taxon>
        <taxon>Mesozoa</taxon>
        <taxon>Orthonectida</taxon>
        <taxon>Rhopaluridae</taxon>
        <taxon>Intoshia</taxon>
    </lineage>
</organism>
<accession>A0A177ATF6</accession>
<evidence type="ECO:0000313" key="3">
    <source>
        <dbReference type="Proteomes" id="UP000078046"/>
    </source>
</evidence>
<keyword evidence="3" id="KW-1185">Reference proteome</keyword>
<protein>
    <submittedName>
        <fullName evidence="2">Uncharacterized protein</fullName>
    </submittedName>
</protein>
<feature type="region of interest" description="Disordered" evidence="1">
    <location>
        <begin position="101"/>
        <end position="150"/>
    </location>
</feature>
<dbReference type="Proteomes" id="UP000078046">
    <property type="component" value="Unassembled WGS sequence"/>
</dbReference>
<dbReference type="EMBL" id="LWCA01001362">
    <property type="protein sequence ID" value="OAF65286.1"/>
    <property type="molecule type" value="Genomic_DNA"/>
</dbReference>
<feature type="non-terminal residue" evidence="2">
    <location>
        <position position="520"/>
    </location>
</feature>
<reference evidence="2 3" key="1">
    <citation type="submission" date="2016-04" db="EMBL/GenBank/DDBJ databases">
        <title>The genome of Intoshia linei affirms orthonectids as highly simplified spiralians.</title>
        <authorList>
            <person name="Mikhailov K.V."/>
            <person name="Slusarev G.S."/>
            <person name="Nikitin M.A."/>
            <person name="Logacheva M.D."/>
            <person name="Penin A."/>
            <person name="Aleoshin V."/>
            <person name="Panchin Y.V."/>
        </authorList>
    </citation>
    <scope>NUCLEOTIDE SEQUENCE [LARGE SCALE GENOMIC DNA]</scope>
    <source>
        <strain evidence="2">Intl2013</strain>
        <tissue evidence="2">Whole animal</tissue>
    </source>
</reference>
<dbReference type="AlphaFoldDB" id="A0A177ATF6"/>
<evidence type="ECO:0000256" key="1">
    <source>
        <dbReference type="SAM" id="MobiDB-lite"/>
    </source>
</evidence>
<gene>
    <name evidence="2" type="ORF">A3Q56_07002</name>
</gene>
<dbReference type="OrthoDB" id="10056939at2759"/>
<evidence type="ECO:0000313" key="2">
    <source>
        <dbReference type="EMBL" id="OAF65286.1"/>
    </source>
</evidence>
<sequence>MDTIDKIKPIEEKESNMYEYRLSRIDDRCSPIGNDKEAEPELQSLGQKIDYNADRIDNGLIREICCDKDVSNINFIDYPVIQKKYLETSKKENLKIPDLTPAYPYLDPNQNSKKEEPDIPPTYNFDKPNNRNLNHCQQSTSQMDQLQPCKSKTFGPSTQSYYYPDTAKSDEKQNSLNQNNFTSVHDQGYYSVISSNSCDKSRNFQSKALHSSVNEKPDFFQSTPKIVPPKNEFMYDDLLSLPLGHSPSALVSNMRQQFPNVPSPIYKNERRFYYDLDKSTKCNQKLKNESMRNSCSRGEYDTNVPRTCLNGKPNIKLDTATPPHLLNLDNQKGYNPYAPVRNDVNYSPFQHHLMQPPKSIFNMNAPSNLDLNFRNTPHFEKINERLNSIDNLTIPDMIQQERLQHQIDANFKPIDGSSFIFKVPKNMSLNQYIDCVYINGSMVYSLHPMCQLVRDLRECDCHFWQNSFPYKLVTNLPVDFQHLLQNFKRSHYQMFINYMGNSAIGDELTEVARYLHTSII</sequence>
<proteinExistence type="predicted"/>